<dbReference type="Proteomes" id="UP000028878">
    <property type="component" value="Unassembled WGS sequence"/>
</dbReference>
<organism evidence="2 3">
    <name type="scientific">Hydrogenophaga intermedia</name>
    <dbReference type="NCBI Taxonomy" id="65786"/>
    <lineage>
        <taxon>Bacteria</taxon>
        <taxon>Pseudomonadati</taxon>
        <taxon>Pseudomonadota</taxon>
        <taxon>Betaproteobacteria</taxon>
        <taxon>Burkholderiales</taxon>
        <taxon>Comamonadaceae</taxon>
        <taxon>Hydrogenophaga</taxon>
    </lineage>
</organism>
<accession>A0A1L1PUD6</accession>
<feature type="signal peptide" evidence="1">
    <location>
        <begin position="1"/>
        <end position="33"/>
    </location>
</feature>
<keyword evidence="3" id="KW-1185">Reference proteome</keyword>
<reference evidence="3" key="1">
    <citation type="submission" date="2014-02" db="EMBL/GenBank/DDBJ databases">
        <authorList>
            <person name="Gan H."/>
        </authorList>
    </citation>
    <scope>NUCLEOTIDE SEQUENCE [LARGE SCALE GENOMIC DNA]</scope>
    <source>
        <strain evidence="3">S1</strain>
    </source>
</reference>
<proteinExistence type="predicted"/>
<name>A0A1L1PUD6_HYDIT</name>
<keyword evidence="1" id="KW-0732">Signal</keyword>
<evidence type="ECO:0000313" key="2">
    <source>
        <dbReference type="EMBL" id="CDN88925.1"/>
    </source>
</evidence>
<protein>
    <submittedName>
        <fullName evidence="2">PEP-CTERM system associated protein</fullName>
    </submittedName>
</protein>
<dbReference type="InterPro" id="IPR017467">
    <property type="entry name" value="CHP03016_PEP-CTERM"/>
</dbReference>
<evidence type="ECO:0000313" key="3">
    <source>
        <dbReference type="Proteomes" id="UP000028878"/>
    </source>
</evidence>
<dbReference type="PROSITE" id="PS51318">
    <property type="entry name" value="TAT"/>
    <property type="match status" value="1"/>
</dbReference>
<evidence type="ECO:0000256" key="1">
    <source>
        <dbReference type="SAM" id="SignalP"/>
    </source>
</evidence>
<feature type="chain" id="PRO_5009681760" evidence="1">
    <location>
        <begin position="34"/>
        <end position="528"/>
    </location>
</feature>
<reference evidence="3" key="2">
    <citation type="submission" date="2014-11" db="EMBL/GenBank/DDBJ databases">
        <title>Draft genome sequence of Hydrogenophaga intermedia S1.</title>
        <authorList>
            <person name="Gan H.M."/>
            <person name="Chew T.H."/>
            <person name="Stolz A."/>
        </authorList>
    </citation>
    <scope>NUCLEOTIDE SEQUENCE [LARGE SCALE GENOMIC DNA]</scope>
    <source>
        <strain evidence="3">S1</strain>
    </source>
</reference>
<dbReference type="RefSeq" id="WP_009515730.1">
    <property type="nucleotide sequence ID" value="NZ_CCAE010000032.1"/>
</dbReference>
<dbReference type="AlphaFoldDB" id="A0A1L1PUD6"/>
<dbReference type="InterPro" id="IPR006311">
    <property type="entry name" value="TAT_signal"/>
</dbReference>
<sequence precursor="true">MRPTTSSSTPRRRPLRLSAVALAALALVGMARAQVPVEVPAGAEGQESITPQGPPPRVWIEPRVFARQWYSDNYLLTPTDRQAEWTTELGASVMAVFNLPRLTGSVDYSLSALYQARGVGDEDHLQGLTADLLLDAWNNTAFVEFNGNIGRSRVSAFDVQPAGDFERPNLSETKQFRVSPYLRGSFNDAVDYELRYSRFTSRTEADTRSDIDESSVLARVGSSEGLSRLGWSLEASRSDFDYSLGREVQLQQVIGQLNYALTPNLLIFAQGGRESNDVLTTDMESYATWGGGFDWRPTQNARIAMGANKRFFGHDHNLQLEYQMRRSVVRFTDSRDISTSQFGLGDENTTLSGLLDALYGGSIPDPVQRAQRVQSELDRLGLPGDLTDFPGYLTSFVTEQRTQELSFVMLLSRGAITAAINRTRSNQLNTGLAANDDFSLAGEILEKGWTVGYAHRLTPRTAASIIYQRQENEGVGTDLRNRLDSITLGLTSRLSARTTGVLLLRRSAFDATFPYRETAIQAMVSHRF</sequence>
<gene>
    <name evidence="2" type="ORF">BN948_03362</name>
</gene>
<dbReference type="NCBIfam" id="TIGR03016">
    <property type="entry name" value="pepcterm_hypo_1"/>
    <property type="match status" value="1"/>
</dbReference>
<dbReference type="EMBL" id="CCAE010000032">
    <property type="protein sequence ID" value="CDN88925.1"/>
    <property type="molecule type" value="Genomic_DNA"/>
</dbReference>